<evidence type="ECO:0000313" key="3">
    <source>
        <dbReference type="EMBL" id="PRY92586.1"/>
    </source>
</evidence>
<sequence>MLDGKRIMIVEDEALLALDLSLTLEDEGAEIEGPFHRLEQAMRYDPQEIDAALLDVDLSGVPVFPLADVLDRRGIPFVFHTGRADLAALRERYGDVPILMKPTVPQEIVTTVSIAMRSNRDRAA</sequence>
<evidence type="ECO:0000256" key="1">
    <source>
        <dbReference type="PROSITE-ProRule" id="PRU00169"/>
    </source>
</evidence>
<gene>
    <name evidence="3" type="ORF">BCF33_1436</name>
</gene>
<keyword evidence="1" id="KW-0597">Phosphoprotein</keyword>
<dbReference type="Gene3D" id="3.40.50.2300">
    <property type="match status" value="1"/>
</dbReference>
<protein>
    <submittedName>
        <fullName evidence="3">Response regulator receiver domain-containing protein</fullName>
    </submittedName>
</protein>
<organism evidence="3 4">
    <name type="scientific">Hasllibacter halocynthiae</name>
    <dbReference type="NCBI Taxonomy" id="595589"/>
    <lineage>
        <taxon>Bacteria</taxon>
        <taxon>Pseudomonadati</taxon>
        <taxon>Pseudomonadota</taxon>
        <taxon>Alphaproteobacteria</taxon>
        <taxon>Rhodobacterales</taxon>
        <taxon>Roseobacteraceae</taxon>
        <taxon>Hasllibacter</taxon>
    </lineage>
</organism>
<dbReference type="SUPFAM" id="SSF52172">
    <property type="entry name" value="CheY-like"/>
    <property type="match status" value="1"/>
</dbReference>
<keyword evidence="4" id="KW-1185">Reference proteome</keyword>
<dbReference type="GO" id="GO:0000160">
    <property type="term" value="P:phosphorelay signal transduction system"/>
    <property type="evidence" value="ECO:0007669"/>
    <property type="project" value="InterPro"/>
</dbReference>
<dbReference type="Proteomes" id="UP000238801">
    <property type="component" value="Unassembled WGS sequence"/>
</dbReference>
<evidence type="ECO:0000259" key="2">
    <source>
        <dbReference type="PROSITE" id="PS50110"/>
    </source>
</evidence>
<reference evidence="3 4" key="1">
    <citation type="submission" date="2018-03" db="EMBL/GenBank/DDBJ databases">
        <title>Genomic Encyclopedia of Archaeal and Bacterial Type Strains, Phase II (KMG-II): from individual species to whole genera.</title>
        <authorList>
            <person name="Goeker M."/>
        </authorList>
    </citation>
    <scope>NUCLEOTIDE SEQUENCE [LARGE SCALE GENOMIC DNA]</scope>
    <source>
        <strain evidence="3 4">DSM 29318</strain>
    </source>
</reference>
<dbReference type="OrthoDB" id="582170at2"/>
<accession>A0A2T0X0W0</accession>
<name>A0A2T0X0W0_9RHOB</name>
<dbReference type="RefSeq" id="WP_106160274.1">
    <property type="nucleotide sequence ID" value="NZ_PVTT01000002.1"/>
</dbReference>
<dbReference type="InterPro" id="IPR001789">
    <property type="entry name" value="Sig_transdc_resp-reg_receiver"/>
</dbReference>
<dbReference type="EMBL" id="PVTT01000002">
    <property type="protein sequence ID" value="PRY92586.1"/>
    <property type="molecule type" value="Genomic_DNA"/>
</dbReference>
<evidence type="ECO:0000313" key="4">
    <source>
        <dbReference type="Proteomes" id="UP000238801"/>
    </source>
</evidence>
<comment type="caution">
    <text evidence="3">The sequence shown here is derived from an EMBL/GenBank/DDBJ whole genome shotgun (WGS) entry which is preliminary data.</text>
</comment>
<dbReference type="AlphaFoldDB" id="A0A2T0X0W0"/>
<dbReference type="InterPro" id="IPR011006">
    <property type="entry name" value="CheY-like_superfamily"/>
</dbReference>
<proteinExistence type="predicted"/>
<dbReference type="PROSITE" id="PS50110">
    <property type="entry name" value="RESPONSE_REGULATORY"/>
    <property type="match status" value="1"/>
</dbReference>
<feature type="modified residue" description="4-aspartylphosphate" evidence="1">
    <location>
        <position position="55"/>
    </location>
</feature>
<feature type="domain" description="Response regulatory" evidence="2">
    <location>
        <begin position="6"/>
        <end position="116"/>
    </location>
</feature>